<proteinExistence type="evidence at transcript level"/>
<keyword evidence="7" id="KW-1133">Transmembrane helix</keyword>
<dbReference type="EMBL" id="MG799569">
    <property type="protein sequence ID" value="AXY55007.1"/>
    <property type="molecule type" value="mRNA"/>
</dbReference>
<dbReference type="Gene3D" id="2.10.25.10">
    <property type="entry name" value="Laminin"/>
    <property type="match status" value="2"/>
</dbReference>
<evidence type="ECO:0000256" key="12">
    <source>
        <dbReference type="PROSITE-ProRule" id="PRU00076"/>
    </source>
</evidence>
<feature type="signal peptide" evidence="15">
    <location>
        <begin position="1"/>
        <end position="15"/>
    </location>
</feature>
<dbReference type="GO" id="GO:0016324">
    <property type="term" value="C:apical plasma membrane"/>
    <property type="evidence" value="ECO:0007669"/>
    <property type="project" value="TreeGrafter"/>
</dbReference>
<comment type="caution">
    <text evidence="12">Lacks conserved residue(s) required for the propagation of feature annotation.</text>
</comment>
<feature type="disulfide bond" evidence="13">
    <location>
        <begin position="93"/>
        <end position="108"/>
    </location>
</feature>
<dbReference type="Pfam" id="PF07645">
    <property type="entry name" value="EGF_CA"/>
    <property type="match status" value="1"/>
</dbReference>
<keyword evidence="10 17" id="KW-0675">Receptor</keyword>
<dbReference type="SMART" id="SM00192">
    <property type="entry name" value="LDLa"/>
    <property type="match status" value="11"/>
</dbReference>
<feature type="disulfide bond" evidence="13">
    <location>
        <begin position="1077"/>
        <end position="1092"/>
    </location>
</feature>
<feature type="disulfide bond" evidence="13">
    <location>
        <begin position="124"/>
        <end position="142"/>
    </location>
</feature>
<dbReference type="Pfam" id="PF00057">
    <property type="entry name" value="Ldl_recept_a"/>
    <property type="match status" value="10"/>
</dbReference>
<feature type="disulfide bond" evidence="13">
    <location>
        <begin position="1097"/>
        <end position="1109"/>
    </location>
</feature>
<accession>A0A385HW27</accession>
<dbReference type="SUPFAM" id="SSF63825">
    <property type="entry name" value="YWTD domain"/>
    <property type="match status" value="3"/>
</dbReference>
<feature type="disulfide bond" evidence="13">
    <location>
        <begin position="1165"/>
        <end position="1180"/>
    </location>
</feature>
<comment type="subcellular location">
    <subcellularLocation>
        <location evidence="1">Membrane</location>
        <topology evidence="1">Single-pass membrane protein</topology>
    </subcellularLocation>
</comment>
<evidence type="ECO:0000259" key="16">
    <source>
        <dbReference type="PROSITE" id="PS50026"/>
    </source>
</evidence>
<dbReference type="PANTHER" id="PTHR22722:SF14">
    <property type="entry name" value="MEGALIN, ISOFORM A"/>
    <property type="match status" value="1"/>
</dbReference>
<dbReference type="PANTHER" id="PTHR22722">
    <property type="entry name" value="LOW-DENSITY LIPOPROTEIN RECEPTOR-RELATED PROTEIN 2-RELATED"/>
    <property type="match status" value="1"/>
</dbReference>
<dbReference type="InterPro" id="IPR018097">
    <property type="entry name" value="EGF_Ca-bd_CS"/>
</dbReference>
<dbReference type="PROSITE" id="PS01187">
    <property type="entry name" value="EGF_CA"/>
    <property type="match status" value="1"/>
</dbReference>
<dbReference type="InterPro" id="IPR000152">
    <property type="entry name" value="EGF-type_Asp/Asn_hydroxyl_site"/>
</dbReference>
<keyword evidence="9 13" id="KW-1015">Disulfide bond</keyword>
<keyword evidence="5 15" id="KW-0732">Signal</keyword>
<dbReference type="InterPro" id="IPR002172">
    <property type="entry name" value="LDrepeatLR_classA_rpt"/>
</dbReference>
<keyword evidence="8" id="KW-0472">Membrane</keyword>
<dbReference type="Gene3D" id="4.10.400.10">
    <property type="entry name" value="Low-density Lipoprotein Receptor"/>
    <property type="match status" value="11"/>
</dbReference>
<dbReference type="FunFam" id="2.120.10.30:FF:000241">
    <property type="entry name" value="Low-density lipoprotein receptor-related protein 6"/>
    <property type="match status" value="1"/>
</dbReference>
<dbReference type="CDD" id="cd00053">
    <property type="entry name" value="EGF"/>
    <property type="match status" value="1"/>
</dbReference>
<evidence type="ECO:0000256" key="13">
    <source>
        <dbReference type="PROSITE-ProRule" id="PRU00124"/>
    </source>
</evidence>
<keyword evidence="2 12" id="KW-0245">EGF-like domain</keyword>
<feature type="domain" description="EGF-like" evidence="16">
    <location>
        <begin position="210"/>
        <end position="247"/>
    </location>
</feature>
<evidence type="ECO:0000256" key="10">
    <source>
        <dbReference type="ARBA" id="ARBA00023170"/>
    </source>
</evidence>
<dbReference type="Gene3D" id="2.120.10.30">
    <property type="entry name" value="TolB, C-terminal domain"/>
    <property type="match status" value="3"/>
</dbReference>
<keyword evidence="6" id="KW-0677">Repeat</keyword>
<evidence type="ECO:0000256" key="3">
    <source>
        <dbReference type="ARBA" id="ARBA00022583"/>
    </source>
</evidence>
<dbReference type="GO" id="GO:0042562">
    <property type="term" value="F:hormone binding"/>
    <property type="evidence" value="ECO:0007669"/>
    <property type="project" value="TreeGrafter"/>
</dbReference>
<dbReference type="PROSITE" id="PS50068">
    <property type="entry name" value="LDLRA_2"/>
    <property type="match status" value="11"/>
</dbReference>
<organism evidence="17">
    <name type="scientific">Maruca vitrata</name>
    <name type="common">Bean pod borer moth</name>
    <dbReference type="NCBI Taxonomy" id="497515"/>
    <lineage>
        <taxon>Eukaryota</taxon>
        <taxon>Metazoa</taxon>
        <taxon>Ecdysozoa</taxon>
        <taxon>Arthropoda</taxon>
        <taxon>Hexapoda</taxon>
        <taxon>Insecta</taxon>
        <taxon>Pterygota</taxon>
        <taxon>Neoptera</taxon>
        <taxon>Endopterygota</taxon>
        <taxon>Lepidoptera</taxon>
        <taxon>Glossata</taxon>
        <taxon>Ditrysia</taxon>
        <taxon>Pyraloidea</taxon>
        <taxon>Crambidae</taxon>
        <taxon>Spilomelinae</taxon>
        <taxon>Maruca</taxon>
    </lineage>
</organism>
<dbReference type="GO" id="GO:0006898">
    <property type="term" value="P:receptor-mediated endocytosis"/>
    <property type="evidence" value="ECO:0007669"/>
    <property type="project" value="TreeGrafter"/>
</dbReference>
<dbReference type="SUPFAM" id="SSF57424">
    <property type="entry name" value="LDL receptor-like module"/>
    <property type="match status" value="11"/>
</dbReference>
<evidence type="ECO:0000313" key="17">
    <source>
        <dbReference type="EMBL" id="AXY55007.1"/>
    </source>
</evidence>
<evidence type="ECO:0000256" key="15">
    <source>
        <dbReference type="SAM" id="SignalP"/>
    </source>
</evidence>
<name>A0A385HW27_MARVT</name>
<protein>
    <submittedName>
        <fullName evidence="17">Vitellogenin receptor</fullName>
    </submittedName>
</protein>
<dbReference type="InterPro" id="IPR049883">
    <property type="entry name" value="NOTCH1_EGF-like"/>
</dbReference>
<feature type="repeat" description="LDL-receptor class B" evidence="14">
    <location>
        <begin position="340"/>
        <end position="386"/>
    </location>
</feature>
<evidence type="ECO:0000256" key="11">
    <source>
        <dbReference type="ARBA" id="ARBA00023180"/>
    </source>
</evidence>
<dbReference type="InterPro" id="IPR001881">
    <property type="entry name" value="EGF-like_Ca-bd_dom"/>
</dbReference>
<feature type="disulfide bond" evidence="13">
    <location>
        <begin position="1116"/>
        <end position="1131"/>
    </location>
</feature>
<evidence type="ECO:0000256" key="7">
    <source>
        <dbReference type="ARBA" id="ARBA00022989"/>
    </source>
</evidence>
<feature type="disulfide bond" evidence="13">
    <location>
        <begin position="1104"/>
        <end position="1122"/>
    </location>
</feature>
<feature type="disulfide bond" evidence="13">
    <location>
        <begin position="1248"/>
        <end position="1266"/>
    </location>
</feature>
<dbReference type="PROSITE" id="PS00010">
    <property type="entry name" value="ASX_HYDROXYL"/>
    <property type="match status" value="1"/>
</dbReference>
<dbReference type="SMART" id="SM00181">
    <property type="entry name" value="EGF"/>
    <property type="match status" value="7"/>
</dbReference>
<dbReference type="InterPro" id="IPR011042">
    <property type="entry name" value="6-blade_b-propeller_TolB-like"/>
</dbReference>
<feature type="disulfide bond" evidence="13">
    <location>
        <begin position="955"/>
        <end position="970"/>
    </location>
</feature>
<dbReference type="SMART" id="SM00179">
    <property type="entry name" value="EGF_CA"/>
    <property type="match status" value="3"/>
</dbReference>
<sequence length="1798" mass="198281">MYLLAVVVLLSLCSGQDLDSQTLYQECFGEDEVPCLGGGCVTFAQQCDGRADCADGSDEDFCPQLNPDPVLCNLTHQFLCEDLKGCIPNSWVCNNEPECEDGSDEANCTALQLPANSTCKGFVCDGTKCISPLWLCDGRYDCLDKTDEYSLENCRHAQLTHSAHDSTACEKPGDSYQCLDSSLCLPRRYMCDGLVDCRDGSDEGEFCKHWHTLCTTNNPCKGNATCRPERTAPTCLCPPGHQYDNSSGMCTDVDECALPRPVCAHACQNEHGKFSCRCDEGYSAAVSNGTNEHLCSADGPEAILFFTTKSDIRYVKIKSKQEVVVAKDIKEAHGVSYDGKYLYWVETTQGHQAIMRAHLEDVQNTKEVLVSLGLEDPGDIALDWAAGNLYFSDVHRGAIFACRTDGSVCAKLDTDARRPRFVTLAVRYGQMFWADWHHRPVIMTARMDGRSSRVLVDHLRGPASGLAVDVPNGRLYYVDDTIRVFKIDGGVTYTLFEEPFHHPYSVAVFENTVYWSDRTSNTIQATDKILGTTHKRYIVTSSDTPVYDMHIYQPSLLERIQDPCSHQPCSHLCLRSAGDRATCVCPYGMMLRNNTECQHNAGYRPLYLVVGGGPNFTRVDYTGLGNPESHTTHFDIGRVQAMTYDNTRDTLYMYDGQRKTINFINMTDFSLGITHQFINLGLENVIDMDYDVATDSLYFIDAGRGFVEAMSLRTHQRALVARFQDQEVPVSFCVMSDYGRMLVAVMKREQDNVIHIVSIGLDGEDRKTIIMNDLQGPKVLLRYDQNRGLVYMADEGNSIIETIHPGGTGREIFRDLPSTVTNLAVTDVYAFWTDRRTRLYWSNLHEITHLNIRKIDFSIFPEHTQLHLQATFPPPEPKNPLLSHPCLTTHPCSHVCLQTPRPFSTGANPSSLQYKCFCPPGLLNTNGSCHHLARCSEKELYCHKSNACIYKGKYCDGFKDCSDGEDEENCEEAIHEPANGCPKGYKLCRNICVDEQQICDVEIINTPTTTTAPSQCTEAEFQCVNSSICIERAQTCDGKPDCLNGSDEAPAVCDLLSCRSNEFMCALGSCIFKVFRCDGEYDCADGSDEVDCETKTCPLGYYQCDDGECIEQTKRCDGTEDCLDLSDEKECGEPELENEPMQTCADGEFSCLLNRSICLPSSARCNGTSECPGGSDELSCDVHCARRGMWSCRRGHTCIARARLCDGRADCTDGSDEEPEVCGTANMTATALPPLVLPASECHDGFLCDNGQCLEWHQICDHQPDCQDRTDEGGLCATACANASCSDCQATPRGAACRCGAGLRPQGSDCAPGPACALGACAQLCRSQSGDFRCACYHGYALRPDHRTCKAAEGELAILYTSGNTVWAISAGKVSVLHNDPKNAAIADMDVDVRRNKLYLSFTEAGQVVEANSTTTDVVITNIGRPTKVAVDWITGNVYFVDSTPESHCIRVCNVVQKRCARLQDMPANTEITALAVDPPYGRMFYCASRNISSEVWTASLAGQYEHAVATVGLCSGIAVDSFRKQLYVTERDPGSVVRMDYNGANQQTVLDARDKIHSPRGLALFEDSLFFLTSEKLRLTRCSLFGKKHCEPYLVRDIGAESFVVRHASAQRGDVADACADAGSCAGLCVSGARGPVCVRDRGSVEERQLALFNGWSGPAAARAARAGLAALGAVLGAAALCLLVCLYQLAKRPQRVTDYMEVRFRNTSDRTPAPVATVVELPDHAISANEFVNPLEYVRDLWENVRRQTRPVGTAGLDINVPYLQQDLSDTESDMDEREKNIVRNRQRNLNFTEEG</sequence>
<reference evidence="17" key="1">
    <citation type="submission" date="2018-01" db="EMBL/GenBank/DDBJ databases">
        <authorList>
            <person name="Gaut B.S."/>
            <person name="Morton B.R."/>
            <person name="Clegg M.T."/>
            <person name="Duvall M.R."/>
        </authorList>
    </citation>
    <scope>NUCLEOTIDE SEQUENCE</scope>
</reference>
<feature type="chain" id="PRO_5017452199" evidence="15">
    <location>
        <begin position="16"/>
        <end position="1798"/>
    </location>
</feature>
<keyword evidence="4" id="KW-0812">Transmembrane</keyword>
<feature type="disulfide bond" evidence="13">
    <location>
        <begin position="1065"/>
        <end position="1083"/>
    </location>
</feature>
<evidence type="ECO:0000256" key="5">
    <source>
        <dbReference type="ARBA" id="ARBA00022729"/>
    </source>
</evidence>
<feature type="disulfide bond" evidence="13">
    <location>
        <begin position="1058"/>
        <end position="1070"/>
    </location>
</feature>
<keyword evidence="3" id="KW-0254">Endocytosis</keyword>
<dbReference type="PROSITE" id="PS01209">
    <property type="entry name" value="LDLRA_1"/>
    <property type="match status" value="7"/>
</dbReference>
<evidence type="ECO:0000256" key="1">
    <source>
        <dbReference type="ARBA" id="ARBA00004167"/>
    </source>
</evidence>
<gene>
    <name evidence="17" type="primary">VgR</name>
</gene>
<evidence type="ECO:0000256" key="4">
    <source>
        <dbReference type="ARBA" id="ARBA00022692"/>
    </source>
</evidence>
<keyword evidence="11" id="KW-0325">Glycoprotein</keyword>
<feature type="disulfide bond" evidence="13">
    <location>
        <begin position="47"/>
        <end position="62"/>
    </location>
</feature>
<dbReference type="InterPro" id="IPR000742">
    <property type="entry name" value="EGF"/>
</dbReference>
<dbReference type="GO" id="GO:0005509">
    <property type="term" value="F:calcium ion binding"/>
    <property type="evidence" value="ECO:0007669"/>
    <property type="project" value="InterPro"/>
</dbReference>
<dbReference type="SMART" id="SM00135">
    <property type="entry name" value="LY"/>
    <property type="match status" value="11"/>
</dbReference>
<evidence type="ECO:0000256" key="9">
    <source>
        <dbReference type="ARBA" id="ARBA00023157"/>
    </source>
</evidence>
<dbReference type="PROSITE" id="PS50026">
    <property type="entry name" value="EGF_3"/>
    <property type="match status" value="1"/>
</dbReference>
<dbReference type="FunFam" id="4.10.400.10:FF:000065">
    <property type="entry name" value="Transmembrane protease serine 7"/>
    <property type="match status" value="1"/>
</dbReference>
<dbReference type="PROSITE" id="PS51120">
    <property type="entry name" value="LDLRB"/>
    <property type="match status" value="2"/>
</dbReference>
<evidence type="ECO:0000256" key="6">
    <source>
        <dbReference type="ARBA" id="ARBA00022737"/>
    </source>
</evidence>
<feature type="repeat" description="LDL-receptor class B" evidence="14">
    <location>
        <begin position="429"/>
        <end position="472"/>
    </location>
</feature>
<dbReference type="SUPFAM" id="SSF57196">
    <property type="entry name" value="EGF/Laminin"/>
    <property type="match status" value="3"/>
</dbReference>
<feature type="disulfide bond" evidence="13">
    <location>
        <begin position="35"/>
        <end position="53"/>
    </location>
</feature>
<dbReference type="InterPro" id="IPR051221">
    <property type="entry name" value="LDLR-related"/>
</dbReference>
<dbReference type="InterPro" id="IPR000033">
    <property type="entry name" value="LDLR_classB_rpt"/>
</dbReference>
<dbReference type="GO" id="GO:0043235">
    <property type="term" value="C:receptor complex"/>
    <property type="evidence" value="ECO:0007669"/>
    <property type="project" value="TreeGrafter"/>
</dbReference>
<evidence type="ECO:0000256" key="8">
    <source>
        <dbReference type="ARBA" id="ARBA00023136"/>
    </source>
</evidence>
<dbReference type="InterPro" id="IPR023415">
    <property type="entry name" value="LDLR_class-A_CS"/>
</dbReference>
<dbReference type="CDD" id="cd00112">
    <property type="entry name" value="LDLa"/>
    <property type="match status" value="11"/>
</dbReference>
<dbReference type="PRINTS" id="PR00261">
    <property type="entry name" value="LDLRECEPTOR"/>
</dbReference>
<dbReference type="InterPro" id="IPR036055">
    <property type="entry name" value="LDL_receptor-like_sf"/>
</dbReference>
<evidence type="ECO:0000256" key="14">
    <source>
        <dbReference type="PROSITE-ProRule" id="PRU00461"/>
    </source>
</evidence>
<evidence type="ECO:0000256" key="2">
    <source>
        <dbReference type="ARBA" id="ARBA00022536"/>
    </source>
</evidence>